<keyword evidence="14" id="KW-1185">Reference proteome</keyword>
<dbReference type="PROSITE" id="PS01032">
    <property type="entry name" value="PPM_1"/>
    <property type="match status" value="1"/>
</dbReference>
<accession>A0A9P8PRB1</accession>
<dbReference type="SMART" id="SM00332">
    <property type="entry name" value="PP2Cc"/>
    <property type="match status" value="1"/>
</dbReference>
<keyword evidence="5" id="KW-0479">Metal-binding</keyword>
<evidence type="ECO:0000256" key="11">
    <source>
        <dbReference type="SAM" id="MobiDB-lite"/>
    </source>
</evidence>
<dbReference type="GO" id="GO:1903753">
    <property type="term" value="P:negative regulation of p38MAPK cascade"/>
    <property type="evidence" value="ECO:0007669"/>
    <property type="project" value="UniProtKB-ARBA"/>
</dbReference>
<dbReference type="AlphaFoldDB" id="A0A9P8PRB1"/>
<dbReference type="CDD" id="cd00143">
    <property type="entry name" value="PP2Cc"/>
    <property type="match status" value="1"/>
</dbReference>
<sequence>MGQILSQPVTTKHSDSDKNKYLAYGLSSMQGWRINMEDAHTTILNLDTDSDEEPTKAPTAFFAVYDGHGGENVAKFTGDNLFRIVKNQKEYSTGDFNLALKNAFLAADREILEHETLKNDQSGCTATTVLVNDKKIVCANAGDSRTVLSVNGYAKALSFDHKPNNEGEHARICAAGGFVDMGRVNGNLALSRAIGDFDFKKSAKLPAEEQIVTAFPDVIEHEITSDDEFIVLACDGIWDCLTSQQVVEVVRKGIHDGLSLTEIAEGMIDICLAPTSGGSGIGCDNMSLVIVALLNGKTEEEWYQSIVDKKGPVSKSFEEVANEIYSEEERAQSFENRSQSATSAGAANGEEGEFDAPYDASALLNGNEALQELLMNKVISSQNGVFYLDTSNIASTLKGLGQELSEDSEEPVQQAEEVEEESEEDKTEASITEAQEEKEEK</sequence>
<reference evidence="13" key="2">
    <citation type="submission" date="2021-01" db="EMBL/GenBank/DDBJ databases">
        <authorList>
            <person name="Schikora-Tamarit M.A."/>
        </authorList>
    </citation>
    <scope>NUCLEOTIDE SEQUENCE</scope>
    <source>
        <strain evidence="13">CBS2887</strain>
    </source>
</reference>
<evidence type="ECO:0000256" key="4">
    <source>
        <dbReference type="ARBA" id="ARBA00013081"/>
    </source>
</evidence>
<dbReference type="SUPFAM" id="SSF81606">
    <property type="entry name" value="PP2C-like"/>
    <property type="match status" value="1"/>
</dbReference>
<comment type="caution">
    <text evidence="13">The sequence shown here is derived from an EMBL/GenBank/DDBJ whole genome shotgun (WGS) entry which is preliminary data.</text>
</comment>
<feature type="region of interest" description="Disordered" evidence="11">
    <location>
        <begin position="328"/>
        <end position="353"/>
    </location>
</feature>
<feature type="domain" description="PPM-type phosphatase" evidence="12">
    <location>
        <begin position="23"/>
        <end position="293"/>
    </location>
</feature>
<feature type="compositionally biased region" description="Polar residues" evidence="11">
    <location>
        <begin position="333"/>
        <end position="345"/>
    </location>
</feature>
<gene>
    <name evidence="13" type="ORF">WICPIJ_009185</name>
</gene>
<dbReference type="EC" id="3.1.3.16" evidence="4"/>
<proteinExistence type="inferred from homology"/>
<organism evidence="13 14">
    <name type="scientific">Wickerhamomyces pijperi</name>
    <name type="common">Yeast</name>
    <name type="synonym">Pichia pijperi</name>
    <dbReference type="NCBI Taxonomy" id="599730"/>
    <lineage>
        <taxon>Eukaryota</taxon>
        <taxon>Fungi</taxon>
        <taxon>Dikarya</taxon>
        <taxon>Ascomycota</taxon>
        <taxon>Saccharomycotina</taxon>
        <taxon>Saccharomycetes</taxon>
        <taxon>Phaffomycetales</taxon>
        <taxon>Wickerhamomycetaceae</taxon>
        <taxon>Wickerhamomyces</taxon>
    </lineage>
</organism>
<dbReference type="Pfam" id="PF00481">
    <property type="entry name" value="PP2C"/>
    <property type="match status" value="1"/>
</dbReference>
<dbReference type="InterPro" id="IPR015655">
    <property type="entry name" value="PP2C"/>
</dbReference>
<feature type="region of interest" description="Disordered" evidence="11">
    <location>
        <begin position="399"/>
        <end position="441"/>
    </location>
</feature>
<feature type="compositionally biased region" description="Acidic residues" evidence="11">
    <location>
        <begin position="404"/>
        <end position="426"/>
    </location>
</feature>
<dbReference type="OrthoDB" id="10264738at2759"/>
<evidence type="ECO:0000256" key="1">
    <source>
        <dbReference type="ARBA" id="ARBA00001936"/>
    </source>
</evidence>
<evidence type="ECO:0000256" key="10">
    <source>
        <dbReference type="RuleBase" id="RU003465"/>
    </source>
</evidence>
<keyword evidence="6 10" id="KW-0378">Hydrolase</keyword>
<dbReference type="FunFam" id="3.60.40.10:FF:000016">
    <property type="entry name" value="Protein phosphatase 2C"/>
    <property type="match status" value="1"/>
</dbReference>
<evidence type="ECO:0000256" key="5">
    <source>
        <dbReference type="ARBA" id="ARBA00022723"/>
    </source>
</evidence>
<dbReference type="GO" id="GO:0004722">
    <property type="term" value="F:protein serine/threonine phosphatase activity"/>
    <property type="evidence" value="ECO:0007669"/>
    <property type="project" value="UniProtKB-EC"/>
</dbReference>
<evidence type="ECO:0000256" key="9">
    <source>
        <dbReference type="ARBA" id="ARBA00048832"/>
    </source>
</evidence>
<dbReference type="InterPro" id="IPR000222">
    <property type="entry name" value="PP2C_BS"/>
</dbReference>
<reference evidence="13" key="1">
    <citation type="journal article" date="2021" name="Open Biol.">
        <title>Shared evolutionary footprints suggest mitochondrial oxidative damage underlies multiple complex I losses in fungi.</title>
        <authorList>
            <person name="Schikora-Tamarit M.A."/>
            <person name="Marcet-Houben M."/>
            <person name="Nosek J."/>
            <person name="Gabaldon T."/>
        </authorList>
    </citation>
    <scope>NUCLEOTIDE SEQUENCE</scope>
    <source>
        <strain evidence="13">CBS2887</strain>
    </source>
</reference>
<evidence type="ECO:0000256" key="2">
    <source>
        <dbReference type="ARBA" id="ARBA00001946"/>
    </source>
</evidence>
<dbReference type="EMBL" id="JAEUBG010005308">
    <property type="protein sequence ID" value="KAH3676225.1"/>
    <property type="molecule type" value="Genomic_DNA"/>
</dbReference>
<comment type="similarity">
    <text evidence="3 10">Belongs to the PP2C family.</text>
</comment>
<evidence type="ECO:0000256" key="8">
    <source>
        <dbReference type="ARBA" id="ARBA00023211"/>
    </source>
</evidence>
<dbReference type="GO" id="GO:0046872">
    <property type="term" value="F:metal ion binding"/>
    <property type="evidence" value="ECO:0007669"/>
    <property type="project" value="UniProtKB-KW"/>
</dbReference>
<comment type="cofactor">
    <cofactor evidence="1">
        <name>Mn(2+)</name>
        <dbReference type="ChEBI" id="CHEBI:29035"/>
    </cofactor>
</comment>
<evidence type="ECO:0000259" key="12">
    <source>
        <dbReference type="PROSITE" id="PS51746"/>
    </source>
</evidence>
<evidence type="ECO:0000256" key="6">
    <source>
        <dbReference type="ARBA" id="ARBA00022801"/>
    </source>
</evidence>
<dbReference type="PANTHER" id="PTHR13832">
    <property type="entry name" value="PROTEIN PHOSPHATASE 2C"/>
    <property type="match status" value="1"/>
</dbReference>
<dbReference type="Gene3D" id="3.60.40.10">
    <property type="entry name" value="PPM-type phosphatase domain"/>
    <property type="match status" value="1"/>
</dbReference>
<comment type="cofactor">
    <cofactor evidence="2">
        <name>Mg(2+)</name>
        <dbReference type="ChEBI" id="CHEBI:18420"/>
    </cofactor>
</comment>
<evidence type="ECO:0000256" key="3">
    <source>
        <dbReference type="ARBA" id="ARBA00006702"/>
    </source>
</evidence>
<evidence type="ECO:0000256" key="7">
    <source>
        <dbReference type="ARBA" id="ARBA00022912"/>
    </source>
</evidence>
<dbReference type="GO" id="GO:1904289">
    <property type="term" value="P:regulation of mitotic DNA damage checkpoint"/>
    <property type="evidence" value="ECO:0007669"/>
    <property type="project" value="UniProtKB-ARBA"/>
</dbReference>
<keyword evidence="7 10" id="KW-0904">Protein phosphatase</keyword>
<evidence type="ECO:0000313" key="13">
    <source>
        <dbReference type="EMBL" id="KAH3676225.1"/>
    </source>
</evidence>
<dbReference type="PROSITE" id="PS51746">
    <property type="entry name" value="PPM_2"/>
    <property type="match status" value="1"/>
</dbReference>
<dbReference type="InterPro" id="IPR036457">
    <property type="entry name" value="PPM-type-like_dom_sf"/>
</dbReference>
<protein>
    <recommendedName>
        <fullName evidence="4">protein-serine/threonine phosphatase</fullName>
        <ecNumber evidence="4">3.1.3.16</ecNumber>
    </recommendedName>
</protein>
<dbReference type="GO" id="GO:0010508">
    <property type="term" value="P:positive regulation of autophagy"/>
    <property type="evidence" value="ECO:0007669"/>
    <property type="project" value="UniProtKB-ARBA"/>
</dbReference>
<name>A0A9P8PRB1_WICPI</name>
<evidence type="ECO:0000313" key="14">
    <source>
        <dbReference type="Proteomes" id="UP000774326"/>
    </source>
</evidence>
<dbReference type="InterPro" id="IPR001932">
    <property type="entry name" value="PPM-type_phosphatase-like_dom"/>
</dbReference>
<dbReference type="PANTHER" id="PTHR13832:SF565">
    <property type="entry name" value="AT28366P-RELATED"/>
    <property type="match status" value="1"/>
</dbReference>
<keyword evidence="8" id="KW-0464">Manganese</keyword>
<comment type="catalytic activity">
    <reaction evidence="9">
        <text>O-phospho-L-threonyl-[protein] + H2O = L-threonyl-[protein] + phosphate</text>
        <dbReference type="Rhea" id="RHEA:47004"/>
        <dbReference type="Rhea" id="RHEA-COMP:11060"/>
        <dbReference type="Rhea" id="RHEA-COMP:11605"/>
        <dbReference type="ChEBI" id="CHEBI:15377"/>
        <dbReference type="ChEBI" id="CHEBI:30013"/>
        <dbReference type="ChEBI" id="CHEBI:43474"/>
        <dbReference type="ChEBI" id="CHEBI:61977"/>
        <dbReference type="EC" id="3.1.3.16"/>
    </reaction>
    <physiologicalReaction direction="left-to-right" evidence="9">
        <dbReference type="Rhea" id="RHEA:47005"/>
    </physiologicalReaction>
</comment>
<dbReference type="Proteomes" id="UP000774326">
    <property type="component" value="Unassembled WGS sequence"/>
</dbReference>